<dbReference type="SUPFAM" id="SSF52799">
    <property type="entry name" value="(Phosphotyrosine protein) phosphatases II"/>
    <property type="match status" value="1"/>
</dbReference>
<accession>A0A9P8QN76</accession>
<feature type="transmembrane region" description="Helical" evidence="5">
    <location>
        <begin position="291"/>
        <end position="314"/>
    </location>
</feature>
<dbReference type="EMBL" id="JAIWOZ010000003">
    <property type="protein sequence ID" value="KAH6608219.1"/>
    <property type="molecule type" value="Genomic_DNA"/>
</dbReference>
<evidence type="ECO:0000313" key="7">
    <source>
        <dbReference type="Proteomes" id="UP000827724"/>
    </source>
</evidence>
<evidence type="ECO:0000256" key="2">
    <source>
        <dbReference type="ARBA" id="ARBA00022490"/>
    </source>
</evidence>
<keyword evidence="3" id="KW-0378">Hydrolase</keyword>
<keyword evidence="7" id="KW-1185">Reference proteome</keyword>
<dbReference type="OrthoDB" id="6375174at2759"/>
<dbReference type="GO" id="GO:0016791">
    <property type="term" value="F:phosphatase activity"/>
    <property type="evidence" value="ECO:0007669"/>
    <property type="project" value="TreeGrafter"/>
</dbReference>
<dbReference type="FunFam" id="3.90.190.10:FF:000035">
    <property type="entry name" value="Tyrosine phosphatase, putative"/>
    <property type="match status" value="1"/>
</dbReference>
<dbReference type="InterPro" id="IPR004861">
    <property type="entry name" value="Siw14-like"/>
</dbReference>
<keyword evidence="5" id="KW-0472">Membrane</keyword>
<dbReference type="GO" id="GO:0052840">
    <property type="term" value="F:inositol diphosphate tetrakisphosphate diphosphatase activity"/>
    <property type="evidence" value="ECO:0007669"/>
    <property type="project" value="TreeGrafter"/>
</dbReference>
<dbReference type="AlphaFoldDB" id="A0A9P8QN76"/>
<evidence type="ECO:0000256" key="5">
    <source>
        <dbReference type="SAM" id="Phobius"/>
    </source>
</evidence>
<name>A0A9P8QN76_9HYPO</name>
<dbReference type="PROSITE" id="PS00383">
    <property type="entry name" value="TYR_PHOSPHATASE_1"/>
    <property type="match status" value="1"/>
</dbReference>
<evidence type="ECO:0000256" key="3">
    <source>
        <dbReference type="ARBA" id="ARBA00022801"/>
    </source>
</evidence>
<gene>
    <name evidence="6" type="ORF">Trco_004532</name>
</gene>
<reference evidence="6" key="1">
    <citation type="submission" date="2021-08" db="EMBL/GenBank/DDBJ databases">
        <title>Chromosome-Level Trichoderma cornu-damae using Hi-C Data.</title>
        <authorList>
            <person name="Kim C.S."/>
        </authorList>
    </citation>
    <scope>NUCLEOTIDE SEQUENCE</scope>
    <source>
        <strain evidence="6">KA19-0412C</strain>
    </source>
</reference>
<feature type="region of interest" description="Disordered" evidence="4">
    <location>
        <begin position="1"/>
        <end position="48"/>
    </location>
</feature>
<keyword evidence="5" id="KW-0812">Transmembrane</keyword>
<protein>
    <submittedName>
        <fullName evidence="6">Tyrosine phosphatase</fullName>
    </submittedName>
</protein>
<evidence type="ECO:0000256" key="1">
    <source>
        <dbReference type="ARBA" id="ARBA00004496"/>
    </source>
</evidence>
<dbReference type="PANTHER" id="PTHR31126">
    <property type="entry name" value="TYROSINE-PROTEIN PHOSPHATASE"/>
    <property type="match status" value="1"/>
</dbReference>
<organism evidence="6 7">
    <name type="scientific">Trichoderma cornu-damae</name>
    <dbReference type="NCBI Taxonomy" id="654480"/>
    <lineage>
        <taxon>Eukaryota</taxon>
        <taxon>Fungi</taxon>
        <taxon>Dikarya</taxon>
        <taxon>Ascomycota</taxon>
        <taxon>Pezizomycotina</taxon>
        <taxon>Sordariomycetes</taxon>
        <taxon>Hypocreomycetidae</taxon>
        <taxon>Hypocreales</taxon>
        <taxon>Hypocreaceae</taxon>
        <taxon>Trichoderma</taxon>
    </lineage>
</organism>
<evidence type="ECO:0000313" key="6">
    <source>
        <dbReference type="EMBL" id="KAH6608219.1"/>
    </source>
</evidence>
<dbReference type="GO" id="GO:0005737">
    <property type="term" value="C:cytoplasm"/>
    <property type="evidence" value="ECO:0007669"/>
    <property type="project" value="UniProtKB-SubCell"/>
</dbReference>
<sequence length="321" mass="35473">MAFNTLRGKNTPSSPSEQTPLQSSQNLTSPLPTRDPKPAAQGLPLANKEMKTQSVVEELLLLGEEEATPLFQRRAVGQQITNPSSTMSRTGAISLSASTGLVKPTTAIHASEFPPAPMEGRPVNFGLVVPGVYRSSYPKAEDYGFLKGLKLKTVVTLVKRDEIDHEFVSFVAANGIRQAVFDMKGTKKEPIPSSTMSSILDVVLDQRNYPLLLHCNHGKHRTGCVVAVVRKLSGWHLDRVVDEYKTYANPKIRECDVDYITSFHSSSLETTSIRPFHGENPRFTPVQVRSFMRTLLFTAFVATIWMVSGSRIAVTRDNMPN</sequence>
<dbReference type="PANTHER" id="PTHR31126:SF48">
    <property type="entry name" value="INOSITOL PHOSPHATASE SIW14"/>
    <property type="match status" value="1"/>
</dbReference>
<proteinExistence type="predicted"/>
<dbReference type="InterPro" id="IPR016130">
    <property type="entry name" value="Tyr_Pase_AS"/>
</dbReference>
<dbReference type="Pfam" id="PF03162">
    <property type="entry name" value="Y_phosphatase2"/>
    <property type="match status" value="1"/>
</dbReference>
<evidence type="ECO:0000256" key="4">
    <source>
        <dbReference type="SAM" id="MobiDB-lite"/>
    </source>
</evidence>
<keyword evidence="2" id="KW-0963">Cytoplasm</keyword>
<comment type="caution">
    <text evidence="6">The sequence shown here is derived from an EMBL/GenBank/DDBJ whole genome shotgun (WGS) entry which is preliminary data.</text>
</comment>
<comment type="subcellular location">
    <subcellularLocation>
        <location evidence="1">Cytoplasm</location>
    </subcellularLocation>
</comment>
<feature type="compositionally biased region" description="Polar residues" evidence="4">
    <location>
        <begin position="7"/>
        <end position="31"/>
    </location>
</feature>
<dbReference type="Gene3D" id="3.90.190.10">
    <property type="entry name" value="Protein tyrosine phosphatase superfamily"/>
    <property type="match status" value="1"/>
</dbReference>
<dbReference type="InterPro" id="IPR029021">
    <property type="entry name" value="Prot-tyrosine_phosphatase-like"/>
</dbReference>
<dbReference type="Proteomes" id="UP000827724">
    <property type="component" value="Unassembled WGS sequence"/>
</dbReference>
<keyword evidence="5" id="KW-1133">Transmembrane helix</keyword>